<feature type="compositionally biased region" description="Basic and acidic residues" evidence="2">
    <location>
        <begin position="240"/>
        <end position="255"/>
    </location>
</feature>
<accession>A0A813E9U5</accession>
<sequence>SRCLFVSLCGTPCLRRFAPANGNGGQDLMAMLRLGGFGDAMYTMKGEMLKEDYDAGVLAGFEAALVIYQLAFVDMQKVIEGVVYPMLRTGYQVAGGVGLPEGGLPGGGGGATSAGGAGRSIGEEVNSVAREAEKVRGEDETNKGKVESRNGLEKCCFSMSNTMNEEKLKDQFETVDKEKDEFENKQKEIEGVVYPMLKTGYQAAGGVGLTEGGLPGGGGGATSAGGAGSSTVEEANSVVREAEKVRGEDETNRRKVESRNGLAKCCFTMRNTMTEEKLRDKFEAVDKEKDEFENEQRRLKAAGGVGLPEGGLPGGGGGATSAGGAGSSTGEEVNSVAREAEKVRGEDETNKGKEKDEFENKHKEIEGVDEVENKQTEIEGVVYPMLRKGYQAAGKVGLPQGGLSGGGGGATSAGGAGSSTVEEANDEAREAEKVRGEDEINKGKVESRNGLEKCCFTMRKTMNEEKLRDKFEAVDETALQETGLVNLSATNRTGER</sequence>
<feature type="compositionally biased region" description="Gly residues" evidence="2">
    <location>
        <begin position="303"/>
        <end position="327"/>
    </location>
</feature>
<dbReference type="InterPro" id="IPR029048">
    <property type="entry name" value="HSP70_C_sf"/>
</dbReference>
<evidence type="ECO:0000313" key="3">
    <source>
        <dbReference type="EMBL" id="CAE8597889.1"/>
    </source>
</evidence>
<dbReference type="EMBL" id="CAJNNV010009876">
    <property type="protein sequence ID" value="CAE8597889.1"/>
    <property type="molecule type" value="Genomic_DNA"/>
</dbReference>
<feature type="compositionally biased region" description="Gly residues" evidence="2">
    <location>
        <begin position="403"/>
        <end position="417"/>
    </location>
</feature>
<evidence type="ECO:0000313" key="4">
    <source>
        <dbReference type="Proteomes" id="UP000654075"/>
    </source>
</evidence>
<dbReference type="Proteomes" id="UP000654075">
    <property type="component" value="Unassembled WGS sequence"/>
</dbReference>
<dbReference type="AlphaFoldDB" id="A0A813E9U5"/>
<feature type="region of interest" description="Disordered" evidence="2">
    <location>
        <begin position="303"/>
        <end position="357"/>
    </location>
</feature>
<keyword evidence="4" id="KW-1185">Reference proteome</keyword>
<comment type="caution">
    <text evidence="3">The sequence shown here is derived from an EMBL/GenBank/DDBJ whole genome shotgun (WGS) entry which is preliminary data.</text>
</comment>
<feature type="compositionally biased region" description="Basic and acidic residues" evidence="2">
    <location>
        <begin position="426"/>
        <end position="441"/>
    </location>
</feature>
<protein>
    <submittedName>
        <fullName evidence="3">Uncharacterized protein</fullName>
    </submittedName>
</protein>
<evidence type="ECO:0000256" key="1">
    <source>
        <dbReference type="SAM" id="Coils"/>
    </source>
</evidence>
<feature type="non-terminal residue" evidence="3">
    <location>
        <position position="1"/>
    </location>
</feature>
<feature type="compositionally biased region" description="Basic and acidic residues" evidence="2">
    <location>
        <begin position="338"/>
        <end position="357"/>
    </location>
</feature>
<dbReference type="OrthoDB" id="6367783at2759"/>
<feature type="region of interest" description="Disordered" evidence="2">
    <location>
        <begin position="217"/>
        <end position="255"/>
    </location>
</feature>
<proteinExistence type="predicted"/>
<gene>
    <name evidence="3" type="ORF">PGLA1383_LOCUS16312</name>
</gene>
<evidence type="ECO:0000256" key="2">
    <source>
        <dbReference type="SAM" id="MobiDB-lite"/>
    </source>
</evidence>
<dbReference type="Gene3D" id="1.20.1270.10">
    <property type="match status" value="3"/>
</dbReference>
<feature type="coiled-coil region" evidence="1">
    <location>
        <begin position="275"/>
        <end position="302"/>
    </location>
</feature>
<feature type="region of interest" description="Disordered" evidence="2">
    <location>
        <begin position="403"/>
        <end position="441"/>
    </location>
</feature>
<name>A0A813E9U5_POLGL</name>
<dbReference type="SUPFAM" id="SSF100934">
    <property type="entry name" value="Heat shock protein 70kD (HSP70), C-terminal subdomain"/>
    <property type="match status" value="1"/>
</dbReference>
<reference evidence="3" key="1">
    <citation type="submission" date="2021-02" db="EMBL/GenBank/DDBJ databases">
        <authorList>
            <person name="Dougan E. K."/>
            <person name="Rhodes N."/>
            <person name="Thang M."/>
            <person name="Chan C."/>
        </authorList>
    </citation>
    <scope>NUCLEOTIDE SEQUENCE</scope>
</reference>
<feature type="compositionally biased region" description="Gly residues" evidence="2">
    <location>
        <begin position="217"/>
        <end position="228"/>
    </location>
</feature>
<organism evidence="3 4">
    <name type="scientific">Polarella glacialis</name>
    <name type="common">Dinoflagellate</name>
    <dbReference type="NCBI Taxonomy" id="89957"/>
    <lineage>
        <taxon>Eukaryota</taxon>
        <taxon>Sar</taxon>
        <taxon>Alveolata</taxon>
        <taxon>Dinophyceae</taxon>
        <taxon>Suessiales</taxon>
        <taxon>Suessiaceae</taxon>
        <taxon>Polarella</taxon>
    </lineage>
</organism>
<keyword evidence="1" id="KW-0175">Coiled coil</keyword>